<comment type="cofactor">
    <cofactor evidence="1">
        <name>a divalent metal cation</name>
        <dbReference type="ChEBI" id="CHEBI:60240"/>
    </cofactor>
</comment>
<keyword evidence="4" id="KW-0808">Transferase</keyword>
<dbReference type="HAMAP" id="MF_00528">
    <property type="entry name" value="Maf"/>
    <property type="match status" value="1"/>
</dbReference>
<dbReference type="InterPro" id="IPR003697">
    <property type="entry name" value="Maf-like"/>
</dbReference>
<reference evidence="4" key="1">
    <citation type="submission" date="2018-10" db="EMBL/GenBank/DDBJ databases">
        <title>Transcriptome assembly of Aceria tosichella (Wheat curl mite) Type 2.</title>
        <authorList>
            <person name="Scully E.D."/>
            <person name="Geib S.M."/>
            <person name="Palmer N.A."/>
            <person name="Gupta A.K."/>
            <person name="Sarath G."/>
            <person name="Tatineni S."/>
        </authorList>
    </citation>
    <scope>NUCLEOTIDE SEQUENCE</scope>
    <source>
        <strain evidence="4">LincolnNE</strain>
    </source>
</reference>
<feature type="compositionally biased region" description="Low complexity" evidence="3">
    <location>
        <begin position="157"/>
        <end position="170"/>
    </location>
</feature>
<dbReference type="EMBL" id="GGYP01000200">
    <property type="protein sequence ID" value="MDE44971.1"/>
    <property type="molecule type" value="Transcribed_RNA"/>
</dbReference>
<dbReference type="GO" id="GO:0032259">
    <property type="term" value="P:methylation"/>
    <property type="evidence" value="ECO:0007669"/>
    <property type="project" value="UniProtKB-KW"/>
</dbReference>
<name>A0A6G1S424_9ACAR</name>
<dbReference type="PANTHER" id="PTHR43213">
    <property type="entry name" value="BIFUNCTIONAL DTTP/UTP PYROPHOSPHATASE/METHYLTRANSFERASE PROTEIN-RELATED"/>
    <property type="match status" value="1"/>
</dbReference>
<organism evidence="4">
    <name type="scientific">Aceria tosichella</name>
    <name type="common">wheat curl mite</name>
    <dbReference type="NCBI Taxonomy" id="561515"/>
    <lineage>
        <taxon>Eukaryota</taxon>
        <taxon>Metazoa</taxon>
        <taxon>Ecdysozoa</taxon>
        <taxon>Arthropoda</taxon>
        <taxon>Chelicerata</taxon>
        <taxon>Arachnida</taxon>
        <taxon>Acari</taxon>
        <taxon>Acariformes</taxon>
        <taxon>Trombidiformes</taxon>
        <taxon>Prostigmata</taxon>
        <taxon>Eupodina</taxon>
        <taxon>Eriophyoidea</taxon>
        <taxon>Eriophyidae</taxon>
        <taxon>Eriophyinae</taxon>
        <taxon>Aceriini</taxon>
        <taxon>Aceria</taxon>
    </lineage>
</organism>
<dbReference type="GO" id="GO:0008168">
    <property type="term" value="F:methyltransferase activity"/>
    <property type="evidence" value="ECO:0007669"/>
    <property type="project" value="UniProtKB-KW"/>
</dbReference>
<evidence type="ECO:0000256" key="3">
    <source>
        <dbReference type="SAM" id="MobiDB-lite"/>
    </source>
</evidence>
<evidence type="ECO:0000313" key="4">
    <source>
        <dbReference type="EMBL" id="MDE44971.1"/>
    </source>
</evidence>
<protein>
    <submittedName>
        <fullName evidence="4">N-acetylserotonin O-methyltransferase-like protein</fullName>
    </submittedName>
</protein>
<keyword evidence="2" id="KW-0378">Hydrolase</keyword>
<dbReference type="Pfam" id="PF02545">
    <property type="entry name" value="Maf"/>
    <property type="match status" value="2"/>
</dbReference>
<dbReference type="CDD" id="cd00555">
    <property type="entry name" value="Maf"/>
    <property type="match status" value="1"/>
</dbReference>
<keyword evidence="4" id="KW-0489">Methyltransferase</keyword>
<dbReference type="InterPro" id="IPR029001">
    <property type="entry name" value="ITPase-like_fam"/>
</dbReference>
<dbReference type="GO" id="GO:0047429">
    <property type="term" value="F:nucleoside triphosphate diphosphatase activity"/>
    <property type="evidence" value="ECO:0007669"/>
    <property type="project" value="InterPro"/>
</dbReference>
<dbReference type="AlphaFoldDB" id="A0A6G1S424"/>
<gene>
    <name evidence="4" type="primary">ASMTL</name>
    <name evidence="4" type="ORF">g.21144</name>
</gene>
<evidence type="ECO:0000256" key="2">
    <source>
        <dbReference type="ARBA" id="ARBA00022801"/>
    </source>
</evidence>
<dbReference type="Gene3D" id="3.90.950.10">
    <property type="match status" value="1"/>
</dbReference>
<accession>A0A6G1S424</accession>
<dbReference type="SUPFAM" id="SSF52972">
    <property type="entry name" value="ITPase-like"/>
    <property type="match status" value="2"/>
</dbReference>
<evidence type="ECO:0000256" key="1">
    <source>
        <dbReference type="ARBA" id="ARBA00001968"/>
    </source>
</evidence>
<dbReference type="PANTHER" id="PTHR43213:SF5">
    <property type="entry name" value="BIFUNCTIONAL DTTP_UTP PYROPHOSPHATASE_METHYLTRANSFERASE PROTEIN-RELATED"/>
    <property type="match status" value="1"/>
</dbReference>
<feature type="region of interest" description="Disordered" evidence="3">
    <location>
        <begin position="148"/>
        <end position="175"/>
    </location>
</feature>
<sequence>MLEPIRHILSQQRIILASGSPRRSEILKMIGLKFEVHTSNFEENLDKSSFSHPCEYVKENAKQKAIEVWNRLKLPDNKDGLHQNEASSPSSSCNPPDLVIGADTVVTLYDEIMEKPKDEEDAFDMLKKLSGLKHTVFTGVALVTKPKQLPHVQQRHSLNLSNSQPSSLESQDFDQRASGAQSLQYHMLHGNLCNTETKDYVVTTFHESTDVTMAELNDDIIKGYIATGEPFDKAGAYAIQCNGATLIEQIKGDFYNVVGMPLHRLCRELYILHSDL</sequence>
<proteinExistence type="inferred from homology"/>